<dbReference type="AlphaFoldDB" id="A0A0B6ZLI4"/>
<evidence type="ECO:0000313" key="1">
    <source>
        <dbReference type="EMBL" id="CEK69267.1"/>
    </source>
</evidence>
<protein>
    <submittedName>
        <fullName evidence="1">Uncharacterized protein</fullName>
    </submittedName>
</protein>
<sequence length="85" mass="9599">MSSLMSSSSDDVDMYLYILSSVGQYSPMNRLVRNLTVRAVFPTPGCPRTTILQTLSLLSCDGGDLSRREPFITFDWQIAEEKYIL</sequence>
<reference evidence="1" key="1">
    <citation type="submission" date="2014-12" db="EMBL/GenBank/DDBJ databases">
        <title>Insight into the proteome of Arion vulgaris.</title>
        <authorList>
            <person name="Aradska J."/>
            <person name="Bulat T."/>
            <person name="Smidak R."/>
            <person name="Sarate P."/>
            <person name="Gangsoo J."/>
            <person name="Sialana F."/>
            <person name="Bilban M."/>
            <person name="Lubec G."/>
        </authorList>
    </citation>
    <scope>NUCLEOTIDE SEQUENCE</scope>
    <source>
        <tissue evidence="1">Skin</tissue>
    </source>
</reference>
<accession>A0A0B6ZLI4</accession>
<dbReference type="EMBL" id="HACG01022402">
    <property type="protein sequence ID" value="CEK69267.1"/>
    <property type="molecule type" value="Transcribed_RNA"/>
</dbReference>
<proteinExistence type="predicted"/>
<organism evidence="1">
    <name type="scientific">Arion vulgaris</name>
    <dbReference type="NCBI Taxonomy" id="1028688"/>
    <lineage>
        <taxon>Eukaryota</taxon>
        <taxon>Metazoa</taxon>
        <taxon>Spiralia</taxon>
        <taxon>Lophotrochozoa</taxon>
        <taxon>Mollusca</taxon>
        <taxon>Gastropoda</taxon>
        <taxon>Heterobranchia</taxon>
        <taxon>Euthyneura</taxon>
        <taxon>Panpulmonata</taxon>
        <taxon>Eupulmonata</taxon>
        <taxon>Stylommatophora</taxon>
        <taxon>Helicina</taxon>
        <taxon>Arionoidea</taxon>
        <taxon>Arionidae</taxon>
        <taxon>Arion</taxon>
    </lineage>
</organism>
<gene>
    <name evidence="1" type="primary">ORF69584</name>
</gene>
<feature type="non-terminal residue" evidence="1">
    <location>
        <position position="85"/>
    </location>
</feature>
<name>A0A0B6ZLI4_9EUPU</name>